<protein>
    <submittedName>
        <fullName evidence="1">TIGR00266 family protein</fullName>
    </submittedName>
</protein>
<dbReference type="InterPro" id="IPR036983">
    <property type="entry name" value="AIM24_sf"/>
</dbReference>
<reference evidence="1 2" key="1">
    <citation type="submission" date="2018-08" db="EMBL/GenBank/DDBJ databases">
        <title>Whole genome sequence analysis of Dermacoccus abyssi bacteria isolated from Deep Mariana trench Micromonospora spp reveals genes involved in the environmental adaptation and production of secondary metabolites.</title>
        <authorList>
            <person name="Abdel-Mageed W.M."/>
            <person name="Lehri B."/>
            <person name="Nouioui I."/>
            <person name="Goodfellow I."/>
            <person name="Jaspars M."/>
            <person name="Karlyshev A."/>
        </authorList>
    </citation>
    <scope>NUCLEOTIDE SEQUENCE [LARGE SCALE GENOMIC DNA]</scope>
    <source>
        <strain evidence="1 2">MT1.1</strain>
    </source>
</reference>
<proteinExistence type="predicted"/>
<dbReference type="PANTHER" id="PTHR43657:SF1">
    <property type="entry name" value="ALTERED INHERITANCE OF MITOCHONDRIA PROTEIN 24, MITOCHONDRIAL"/>
    <property type="match status" value="1"/>
</dbReference>
<dbReference type="Proteomes" id="UP000285376">
    <property type="component" value="Unassembled WGS sequence"/>
</dbReference>
<evidence type="ECO:0000313" key="2">
    <source>
        <dbReference type="Proteomes" id="UP000285376"/>
    </source>
</evidence>
<comment type="caution">
    <text evidence="1">The sequence shown here is derived from an EMBL/GenBank/DDBJ whole genome shotgun (WGS) entry which is preliminary data.</text>
</comment>
<evidence type="ECO:0000313" key="1">
    <source>
        <dbReference type="EMBL" id="RHW47134.1"/>
    </source>
</evidence>
<dbReference type="InterPro" id="IPR016031">
    <property type="entry name" value="Trp_RNA-bd_attenuator-like_dom"/>
</dbReference>
<dbReference type="NCBIfam" id="TIGR00266">
    <property type="entry name" value="TIGR00266 family protein"/>
    <property type="match status" value="1"/>
</dbReference>
<gene>
    <name evidence="1" type="ORF">D1832_03885</name>
</gene>
<dbReference type="EMBL" id="QWLM01000003">
    <property type="protein sequence ID" value="RHW47134.1"/>
    <property type="molecule type" value="Genomic_DNA"/>
</dbReference>
<sequence>MQINLRHNPSFAVARMFLAPGEPVQVESGAMMAHSPGVQISSKEAGGVMQGLKRSVLAGESFFTTTYTAPQNGGWVDVAGVLPGDILPIEMRPDRPFFVARGNWMANSYGTEISSKFGGMGNLFGGEGGFGLQASGEGLVLLSVYGAIDIVDLQPGEQVVIDTGHVVAYDLNMQFRTRRAVEGKSIQSMKSGEGLVFDFVGPGRVYLQSRNPSAFAAWASSIAPSGNQSGGLGGVFNAFN</sequence>
<dbReference type="InterPro" id="IPR002838">
    <property type="entry name" value="AIM24"/>
</dbReference>
<dbReference type="Gene3D" id="3.60.160.10">
    <property type="entry name" value="Mitochondrial biogenesis AIM24"/>
    <property type="match status" value="1"/>
</dbReference>
<dbReference type="PANTHER" id="PTHR43657">
    <property type="entry name" value="TRYPTOPHAN RNA-BINDING ATTENUATOR PROTEIN-LIKE PROTEIN"/>
    <property type="match status" value="1"/>
</dbReference>
<dbReference type="SUPFAM" id="SSF51219">
    <property type="entry name" value="TRAP-like"/>
    <property type="match status" value="1"/>
</dbReference>
<dbReference type="AlphaFoldDB" id="A0A417Z903"/>
<dbReference type="Pfam" id="PF01987">
    <property type="entry name" value="AIM24"/>
    <property type="match status" value="1"/>
</dbReference>
<accession>A0A417Z903</accession>
<organism evidence="1 2">
    <name type="scientific">Dermacoccus abyssi</name>
    <dbReference type="NCBI Taxonomy" id="322596"/>
    <lineage>
        <taxon>Bacteria</taxon>
        <taxon>Bacillati</taxon>
        <taxon>Actinomycetota</taxon>
        <taxon>Actinomycetes</taxon>
        <taxon>Micrococcales</taxon>
        <taxon>Dermacoccaceae</taxon>
        <taxon>Dermacoccus</taxon>
    </lineage>
</organism>
<name>A0A417Z903_9MICO</name>
<dbReference type="RefSeq" id="WP_118912697.1">
    <property type="nucleotide sequence ID" value="NZ_CBCRVH010000006.1"/>
</dbReference>